<reference evidence="1" key="2">
    <citation type="submission" date="2020-09" db="EMBL/GenBank/DDBJ databases">
        <authorList>
            <person name="Sun Q."/>
            <person name="Zhou Y."/>
        </authorList>
    </citation>
    <scope>NUCLEOTIDE SEQUENCE</scope>
    <source>
        <strain evidence="1">CGMCC 4.7679</strain>
    </source>
</reference>
<proteinExistence type="predicted"/>
<dbReference type="RefSeq" id="WP_145933249.1">
    <property type="nucleotide sequence ID" value="NZ_BNAV01000009.1"/>
</dbReference>
<accession>A0A8H9MED9</accession>
<dbReference type="Pfam" id="PF19939">
    <property type="entry name" value="DUF6401"/>
    <property type="match status" value="1"/>
</dbReference>
<dbReference type="Proteomes" id="UP000658656">
    <property type="component" value="Unassembled WGS sequence"/>
</dbReference>
<evidence type="ECO:0000313" key="1">
    <source>
        <dbReference type="EMBL" id="GHF71872.1"/>
    </source>
</evidence>
<dbReference type="InterPro" id="IPR045647">
    <property type="entry name" value="DUF6401"/>
</dbReference>
<protein>
    <submittedName>
        <fullName evidence="1">Uncharacterized protein</fullName>
    </submittedName>
</protein>
<dbReference type="OrthoDB" id="3831302at2"/>
<gene>
    <name evidence="1" type="ORF">GCM10017566_51960</name>
</gene>
<sequence>MAGSAELSARRKLARLHELLGGGLLAAAAIPGLLAAIDQHSAAVRDILAFGVEGSAAVAGAVLLAGYASGLIDEARARGWRFAEPVDWAAPDWFTARLLGVCALAQRSDEPQPLLGA</sequence>
<name>A0A8H9MED9_9PSEU</name>
<reference evidence="1" key="1">
    <citation type="journal article" date="2014" name="Int. J. Syst. Evol. Microbiol.">
        <title>Complete genome sequence of Corynebacterium casei LMG S-19264T (=DSM 44701T), isolated from a smear-ripened cheese.</title>
        <authorList>
            <consortium name="US DOE Joint Genome Institute (JGI-PGF)"/>
            <person name="Walter F."/>
            <person name="Albersmeier A."/>
            <person name="Kalinowski J."/>
            <person name="Ruckert C."/>
        </authorList>
    </citation>
    <scope>NUCLEOTIDE SEQUENCE</scope>
    <source>
        <strain evidence="1">CGMCC 4.7679</strain>
    </source>
</reference>
<dbReference type="AlphaFoldDB" id="A0A8H9MED9"/>
<dbReference type="EMBL" id="BNAV01000009">
    <property type="protein sequence ID" value="GHF71872.1"/>
    <property type="molecule type" value="Genomic_DNA"/>
</dbReference>
<keyword evidence="2" id="KW-1185">Reference proteome</keyword>
<comment type="caution">
    <text evidence="1">The sequence shown here is derived from an EMBL/GenBank/DDBJ whole genome shotgun (WGS) entry which is preliminary data.</text>
</comment>
<evidence type="ECO:0000313" key="2">
    <source>
        <dbReference type="Proteomes" id="UP000658656"/>
    </source>
</evidence>
<organism evidence="1 2">
    <name type="scientific">Amycolatopsis bartoniae</name>
    <dbReference type="NCBI Taxonomy" id="941986"/>
    <lineage>
        <taxon>Bacteria</taxon>
        <taxon>Bacillati</taxon>
        <taxon>Actinomycetota</taxon>
        <taxon>Actinomycetes</taxon>
        <taxon>Pseudonocardiales</taxon>
        <taxon>Pseudonocardiaceae</taxon>
        <taxon>Amycolatopsis</taxon>
    </lineage>
</organism>